<dbReference type="PROSITE" id="PS51257">
    <property type="entry name" value="PROKAR_LIPOPROTEIN"/>
    <property type="match status" value="1"/>
</dbReference>
<dbReference type="Pfam" id="PF07995">
    <property type="entry name" value="GSDH"/>
    <property type="match status" value="1"/>
</dbReference>
<evidence type="ECO:0000256" key="1">
    <source>
        <dbReference type="SAM" id="MobiDB-lite"/>
    </source>
</evidence>
<feature type="domain" description="Glucose/Sorbosone dehydrogenase" evidence="3">
    <location>
        <begin position="78"/>
        <end position="412"/>
    </location>
</feature>
<dbReference type="PANTHER" id="PTHR19328">
    <property type="entry name" value="HEDGEHOG-INTERACTING PROTEIN"/>
    <property type="match status" value="1"/>
</dbReference>
<feature type="compositionally biased region" description="Pro residues" evidence="1">
    <location>
        <begin position="43"/>
        <end position="64"/>
    </location>
</feature>
<dbReference type="PANTHER" id="PTHR19328:SF75">
    <property type="entry name" value="ALDOSE SUGAR DEHYDROGENASE YLII"/>
    <property type="match status" value="1"/>
</dbReference>
<dbReference type="Gene3D" id="2.120.10.30">
    <property type="entry name" value="TolB, C-terminal domain"/>
    <property type="match status" value="1"/>
</dbReference>
<gene>
    <name evidence="4" type="ORF">J4G78_08070</name>
</gene>
<sequence>MIFRKFQLIALPSFLAIGLAACGGDSSGSDRTAPTGGVTLPSTPSPTPSPTPTPTPAPTPPKPNAPLVLQKEPIGTFASPWAISFAPGTSFAFISEKAGTMKFVDIKSGQTGNVSGMPNVDFGGQGGLGDIAFLPSEAASSLGRRTIYLSWAEAGSGDTRGAAVGRGTLVCDQTMACKIEALTVIWQQEPKVDGAGHYSHKIAVSPDEKYLFVSSGDRQKQTPAQDNGNTLGTIVRLNLDGSPATGNPFANRGGPANQIWSFGHRNVLGLQFAPNGSLWAAEHGPRGGDEFNNVESGANYGWPIVSEGEHYDGRAIPSHSSRPDFKAPTLSWTPAIAPGDFIFYTGTVFNPWRGDALIAGLKSKAIIQVKISGNTATEAGRFAFNNRLRDIAQGPNGNVYVIEDGDNGRLLKLTPS</sequence>
<feature type="chain" id="PRO_5047270572" evidence="2">
    <location>
        <begin position="24"/>
        <end position="416"/>
    </location>
</feature>
<organism evidence="4 5">
    <name type="scientific">Parasphingorhabdus cellanae</name>
    <dbReference type="NCBI Taxonomy" id="2806553"/>
    <lineage>
        <taxon>Bacteria</taxon>
        <taxon>Pseudomonadati</taxon>
        <taxon>Pseudomonadota</taxon>
        <taxon>Alphaproteobacteria</taxon>
        <taxon>Sphingomonadales</taxon>
        <taxon>Sphingomonadaceae</taxon>
        <taxon>Parasphingorhabdus</taxon>
    </lineage>
</organism>
<keyword evidence="5" id="KW-1185">Reference proteome</keyword>
<name>A0ABX7T917_9SPHN</name>
<feature type="region of interest" description="Disordered" evidence="1">
    <location>
        <begin position="25"/>
        <end position="68"/>
    </location>
</feature>
<dbReference type="Proteomes" id="UP000663923">
    <property type="component" value="Chromosome"/>
</dbReference>
<dbReference type="EMBL" id="CP071794">
    <property type="protein sequence ID" value="QTD57468.1"/>
    <property type="molecule type" value="Genomic_DNA"/>
</dbReference>
<reference evidence="4 5" key="1">
    <citation type="submission" date="2021-03" db="EMBL/GenBank/DDBJ databases">
        <title>Complete genome of Parasphingorhabdus_sp.JHSY0214.</title>
        <authorList>
            <person name="Yoo J.H."/>
            <person name="Bae J.W."/>
        </authorList>
    </citation>
    <scope>NUCLEOTIDE SEQUENCE [LARGE SCALE GENOMIC DNA]</scope>
    <source>
        <strain evidence="4 5">JHSY0214</strain>
    </source>
</reference>
<evidence type="ECO:0000313" key="5">
    <source>
        <dbReference type="Proteomes" id="UP000663923"/>
    </source>
</evidence>
<accession>A0ABX7T917</accession>
<protein>
    <submittedName>
        <fullName evidence="4">PQQ-dependent sugar dehydrogenase</fullName>
    </submittedName>
</protein>
<keyword evidence="2" id="KW-0732">Signal</keyword>
<dbReference type="InterPro" id="IPR012938">
    <property type="entry name" value="Glc/Sorbosone_DH"/>
</dbReference>
<evidence type="ECO:0000259" key="3">
    <source>
        <dbReference type="Pfam" id="PF07995"/>
    </source>
</evidence>
<feature type="signal peptide" evidence="2">
    <location>
        <begin position="1"/>
        <end position="23"/>
    </location>
</feature>
<evidence type="ECO:0000256" key="2">
    <source>
        <dbReference type="SAM" id="SignalP"/>
    </source>
</evidence>
<dbReference type="InterPro" id="IPR011042">
    <property type="entry name" value="6-blade_b-propeller_TolB-like"/>
</dbReference>
<evidence type="ECO:0000313" key="4">
    <source>
        <dbReference type="EMBL" id="QTD57468.1"/>
    </source>
</evidence>
<proteinExistence type="predicted"/>
<dbReference type="SUPFAM" id="SSF50952">
    <property type="entry name" value="Soluble quinoprotein glucose dehydrogenase"/>
    <property type="match status" value="1"/>
</dbReference>
<dbReference type="InterPro" id="IPR011041">
    <property type="entry name" value="Quinoprot_gluc/sorb_DH_b-prop"/>
</dbReference>